<evidence type="ECO:0000256" key="1">
    <source>
        <dbReference type="ARBA" id="ARBA00010634"/>
    </source>
</evidence>
<dbReference type="Proteomes" id="UP000789803">
    <property type="component" value="Unassembled WGS sequence"/>
</dbReference>
<evidence type="ECO:0000313" key="3">
    <source>
        <dbReference type="EMBL" id="CAD7289069.1"/>
    </source>
</evidence>
<protein>
    <submittedName>
        <fullName evidence="3">Intermembrane phospholipid transport system lipoprotein MlaA</fullName>
    </submittedName>
</protein>
<keyword evidence="3" id="KW-0449">Lipoprotein</keyword>
<sequence>MRFLLAFLFAMTLGFADQIDDFDSEFSDKNEIYDPISGYNKIMTNVNDVVYEYAFEPVIKGYKHVVPTPYRTAFYNVFDNLMYPIRLVNNLLQFKFKNAGEETLRFVANTIVGFAGVSDVASKHYGLEKHDEDFGQTLGHWGFGSGFHIVWPILGPSNFRDTIGGVADYFTNPLSYVKPSELSMGLNAFSMLNDYSLEIPYSEFKKDAIELYPFLRDAYEQRRDYLIKE</sequence>
<evidence type="ECO:0000256" key="2">
    <source>
        <dbReference type="ARBA" id="ARBA00022729"/>
    </source>
</evidence>
<dbReference type="EMBL" id="CAJHOF010000012">
    <property type="protein sequence ID" value="CAD7289069.1"/>
    <property type="molecule type" value="Genomic_DNA"/>
</dbReference>
<dbReference type="Pfam" id="PF04333">
    <property type="entry name" value="MlaA"/>
    <property type="match status" value="1"/>
</dbReference>
<dbReference type="PANTHER" id="PTHR30035">
    <property type="entry name" value="LIPOPROTEIN VACJ-RELATED"/>
    <property type="match status" value="1"/>
</dbReference>
<reference evidence="3 4" key="1">
    <citation type="submission" date="2020-11" db="EMBL/GenBank/DDBJ databases">
        <authorList>
            <person name="Peeters C."/>
        </authorList>
    </citation>
    <scope>NUCLEOTIDE SEQUENCE [LARGE SCALE GENOMIC DNA]</scope>
    <source>
        <strain evidence="3 4">LMG 7974</strain>
    </source>
</reference>
<comment type="similarity">
    <text evidence="1">Belongs to the MlaA family.</text>
</comment>
<evidence type="ECO:0000313" key="4">
    <source>
        <dbReference type="Proteomes" id="UP000789803"/>
    </source>
</evidence>
<keyword evidence="4" id="KW-1185">Reference proteome</keyword>
<gene>
    <name evidence="3" type="primary">mlaA</name>
    <name evidence="3" type="ORF">LMG7974_01325</name>
</gene>
<comment type="caution">
    <text evidence="3">The sequence shown here is derived from an EMBL/GenBank/DDBJ whole genome shotgun (WGS) entry which is preliminary data.</text>
</comment>
<dbReference type="PANTHER" id="PTHR30035:SF3">
    <property type="entry name" value="INTERMEMBRANE PHOSPHOLIPID TRANSPORT SYSTEM LIPOPROTEIN MLAA"/>
    <property type="match status" value="1"/>
</dbReference>
<dbReference type="InterPro" id="IPR007428">
    <property type="entry name" value="MlaA"/>
</dbReference>
<proteinExistence type="inferred from homology"/>
<name>A0ABM8Q852_9BACT</name>
<dbReference type="PRINTS" id="PR01805">
    <property type="entry name" value="VACJLIPOPROT"/>
</dbReference>
<dbReference type="RefSeq" id="WP_229933117.1">
    <property type="nucleotide sequence ID" value="NZ_CAJHOF010000012.1"/>
</dbReference>
<keyword evidence="2" id="KW-0732">Signal</keyword>
<accession>A0ABM8Q852</accession>
<organism evidence="3 4">
    <name type="scientific">Campylobacter majalis</name>
    <dbReference type="NCBI Taxonomy" id="2790656"/>
    <lineage>
        <taxon>Bacteria</taxon>
        <taxon>Pseudomonadati</taxon>
        <taxon>Campylobacterota</taxon>
        <taxon>Epsilonproteobacteria</taxon>
        <taxon>Campylobacterales</taxon>
        <taxon>Campylobacteraceae</taxon>
        <taxon>Campylobacter</taxon>
    </lineage>
</organism>